<proteinExistence type="inferred from homology"/>
<dbReference type="InterPro" id="IPR016209">
    <property type="entry name" value="Protochlorophyllide_Rdtase"/>
</dbReference>
<feature type="region of interest" description="Disordered" evidence="12">
    <location>
        <begin position="439"/>
        <end position="460"/>
    </location>
</feature>
<feature type="domain" description="Light-independent protochlorophyllide reductase subunit B-like C-terminal" evidence="14">
    <location>
        <begin position="480"/>
        <end position="524"/>
    </location>
</feature>
<comment type="pathway">
    <text evidence="11">Porphyrin-containing compound metabolism; bacteriochlorophyll biosynthesis (light-independent).</text>
</comment>
<dbReference type="InterPro" id="IPR000510">
    <property type="entry name" value="Nase/OxRdtase_comp1"/>
</dbReference>
<dbReference type="GO" id="GO:0016730">
    <property type="term" value="F:oxidoreductase activity, acting on iron-sulfur proteins as donors"/>
    <property type="evidence" value="ECO:0007669"/>
    <property type="project" value="InterPro"/>
</dbReference>
<evidence type="ECO:0000313" key="15">
    <source>
        <dbReference type="EMBL" id="GGK55026.1"/>
    </source>
</evidence>
<dbReference type="InterPro" id="IPR013580">
    <property type="entry name" value="LI-POR_suB-like_C"/>
</dbReference>
<protein>
    <recommendedName>
        <fullName evidence="11">Light-independent protochlorophyllide reductase subunit B</fullName>
        <shortName evidence="11">DPOR subunit B</shortName>
        <shortName evidence="11">LI-POR subunit B</shortName>
        <ecNumber evidence="11">1.3.7.7</ecNumber>
    </recommendedName>
</protein>
<evidence type="ECO:0000256" key="6">
    <source>
        <dbReference type="ARBA" id="ARBA00023002"/>
    </source>
</evidence>
<dbReference type="EMBL" id="BMMF01000021">
    <property type="protein sequence ID" value="GGK55026.1"/>
    <property type="molecule type" value="Genomic_DNA"/>
</dbReference>
<keyword evidence="2 11" id="KW-0602">Photosynthesis</keyword>
<keyword evidence="4 11" id="KW-0547">Nucleotide-binding</keyword>
<evidence type="ECO:0000259" key="14">
    <source>
        <dbReference type="Pfam" id="PF08369"/>
    </source>
</evidence>
<feature type="binding site" evidence="11">
    <location>
        <position position="36"/>
    </location>
    <ligand>
        <name>[4Fe-4S] cluster</name>
        <dbReference type="ChEBI" id="CHEBI:49883"/>
        <note>ligand shared with heterodimeric partner</note>
    </ligand>
</feature>
<dbReference type="Proteomes" id="UP000600449">
    <property type="component" value="Unassembled WGS sequence"/>
</dbReference>
<comment type="cofactor">
    <cofactor evidence="11">
        <name>[4Fe-4S] cluster</name>
        <dbReference type="ChEBI" id="CHEBI:49883"/>
    </cofactor>
    <text evidence="11">Binds 1 [4Fe-4S] cluster per heterodimer. The cluster is bound at the heterodimer interface by residues from both subunits.</text>
</comment>
<keyword evidence="8 11" id="KW-0411">Iron-sulfur</keyword>
<evidence type="ECO:0000256" key="8">
    <source>
        <dbReference type="ARBA" id="ARBA00023014"/>
    </source>
</evidence>
<dbReference type="InterPro" id="IPR005969">
    <property type="entry name" value="Protochl_reductB"/>
</dbReference>
<dbReference type="GO" id="GO:0005524">
    <property type="term" value="F:ATP binding"/>
    <property type="evidence" value="ECO:0007669"/>
    <property type="project" value="UniProtKB-UniRule"/>
</dbReference>
<dbReference type="GO" id="GO:0016636">
    <property type="term" value="F:oxidoreductase activity, acting on the CH-CH group of donors, iron-sulfur protein as acceptor"/>
    <property type="evidence" value="ECO:0007669"/>
    <property type="project" value="UniProtKB-UniRule"/>
</dbReference>
<evidence type="ECO:0000256" key="3">
    <source>
        <dbReference type="ARBA" id="ARBA00022723"/>
    </source>
</evidence>
<name>A0A917VAQ0_9HYPH</name>
<dbReference type="EC" id="1.3.7.7" evidence="11"/>
<keyword evidence="5 11" id="KW-0067">ATP-binding</keyword>
<dbReference type="GO" id="GO:0036070">
    <property type="term" value="P:light-independent bacteriochlorophyll biosynthetic process"/>
    <property type="evidence" value="ECO:0007669"/>
    <property type="project" value="UniProtKB-UniRule"/>
</dbReference>
<dbReference type="Pfam" id="PF08369">
    <property type="entry name" value="PCP_red"/>
    <property type="match status" value="1"/>
</dbReference>
<comment type="subunit">
    <text evidence="11">Protochlorophyllide reductase is composed of three subunits; BchL, BchN and BchB. Forms a heterotetramer of two BchB and two BchN subunits.</text>
</comment>
<dbReference type="PIRSF" id="PIRSF000163">
    <property type="entry name" value="PCP_ChlB"/>
    <property type="match status" value="1"/>
</dbReference>
<keyword evidence="16" id="KW-1185">Reference proteome</keyword>
<comment type="similarity">
    <text evidence="11">Belongs to the ChlB/BchB/BchZ family.</text>
</comment>
<dbReference type="AlphaFoldDB" id="A0A917VAQ0"/>
<comment type="catalytic activity">
    <reaction evidence="11">
        <text>chlorophyllide a + oxidized 2[4Fe-4S]-[ferredoxin] + 2 ADP + 2 phosphate = protochlorophyllide a + reduced 2[4Fe-4S]-[ferredoxin] + 2 ATP + 2 H2O</text>
        <dbReference type="Rhea" id="RHEA:28202"/>
        <dbReference type="Rhea" id="RHEA-COMP:10002"/>
        <dbReference type="Rhea" id="RHEA-COMP:10004"/>
        <dbReference type="ChEBI" id="CHEBI:15377"/>
        <dbReference type="ChEBI" id="CHEBI:30616"/>
        <dbReference type="ChEBI" id="CHEBI:33722"/>
        <dbReference type="ChEBI" id="CHEBI:33723"/>
        <dbReference type="ChEBI" id="CHEBI:43474"/>
        <dbReference type="ChEBI" id="CHEBI:83348"/>
        <dbReference type="ChEBI" id="CHEBI:83350"/>
        <dbReference type="ChEBI" id="CHEBI:456216"/>
        <dbReference type="EC" id="1.3.7.7"/>
    </reaction>
</comment>
<dbReference type="GO" id="GO:0046872">
    <property type="term" value="F:metal ion binding"/>
    <property type="evidence" value="ECO:0007669"/>
    <property type="project" value="UniProtKB-KW"/>
</dbReference>
<comment type="caution">
    <text evidence="15">The sequence shown here is derived from an EMBL/GenBank/DDBJ whole genome shotgun (WGS) entry which is preliminary data.</text>
</comment>
<dbReference type="PANTHER" id="PTHR33712">
    <property type="entry name" value="LIGHT-INDEPENDENT PROTOCHLOROPHYLLIDE REDUCTASE SUBUNIT B"/>
    <property type="match status" value="1"/>
</dbReference>
<feature type="active site" description="Proton donor" evidence="11">
    <location>
        <position position="280"/>
    </location>
</feature>
<evidence type="ECO:0000256" key="2">
    <source>
        <dbReference type="ARBA" id="ARBA00022531"/>
    </source>
</evidence>
<reference evidence="15 16" key="1">
    <citation type="journal article" date="2014" name="Int. J. Syst. Evol. Microbiol.">
        <title>Complete genome sequence of Corynebacterium casei LMG S-19264T (=DSM 44701T), isolated from a smear-ripened cheese.</title>
        <authorList>
            <consortium name="US DOE Joint Genome Institute (JGI-PGF)"/>
            <person name="Walter F."/>
            <person name="Albersmeier A."/>
            <person name="Kalinowski J."/>
            <person name="Ruckert C."/>
        </authorList>
    </citation>
    <scope>NUCLEOTIDE SEQUENCE [LARGE SCALE GENOMIC DNA]</scope>
    <source>
        <strain evidence="15 16">CGMCC 1.9161</strain>
    </source>
</reference>
<keyword evidence="9 11" id="KW-0149">Chlorophyll biosynthesis</keyword>
<dbReference type="PANTHER" id="PTHR33712:SF7">
    <property type="entry name" value="LIGHT-INDEPENDENT PROTOCHLOROPHYLLIDE REDUCTASE SUBUNIT B"/>
    <property type="match status" value="1"/>
</dbReference>
<feature type="binding site" evidence="11">
    <location>
        <begin position="415"/>
        <end position="416"/>
    </location>
    <ligand>
        <name>substrate</name>
    </ligand>
</feature>
<dbReference type="NCBIfam" id="TIGR01278">
    <property type="entry name" value="DPOR_BchB"/>
    <property type="match status" value="1"/>
</dbReference>
<keyword evidence="1 11" id="KW-0004">4Fe-4S</keyword>
<evidence type="ECO:0000256" key="12">
    <source>
        <dbReference type="SAM" id="MobiDB-lite"/>
    </source>
</evidence>
<feature type="compositionally biased region" description="Basic and acidic residues" evidence="12">
    <location>
        <begin position="440"/>
        <end position="450"/>
    </location>
</feature>
<keyword evidence="6 11" id="KW-0560">Oxidoreductase</keyword>
<evidence type="ECO:0000259" key="13">
    <source>
        <dbReference type="Pfam" id="PF00148"/>
    </source>
</evidence>
<comment type="function">
    <text evidence="11">Component of the dark-operative protochlorophyllide reductase (DPOR) that uses Mg-ATP and reduced ferredoxin to reduce ring D of protochlorophyllide (Pchlide) to form chlorophyllide a (Chlide). This reaction is light-independent. The NB-protein (BchN-BchB) is the catalytic component of the complex.</text>
</comment>
<evidence type="ECO:0000256" key="4">
    <source>
        <dbReference type="ARBA" id="ARBA00022741"/>
    </source>
</evidence>
<keyword evidence="3 11" id="KW-0479">Metal-binding</keyword>
<feature type="domain" description="Nitrogenase/oxidoreductase component 1" evidence="13">
    <location>
        <begin position="12"/>
        <end position="412"/>
    </location>
</feature>
<dbReference type="InterPro" id="IPR050152">
    <property type="entry name" value="ChlB/BchB/BchZ"/>
</dbReference>
<evidence type="ECO:0000256" key="9">
    <source>
        <dbReference type="ARBA" id="ARBA00023171"/>
    </source>
</evidence>
<dbReference type="Pfam" id="PF00148">
    <property type="entry name" value="Oxidored_nitro"/>
    <property type="match status" value="1"/>
</dbReference>
<dbReference type="Gene3D" id="1.20.89.20">
    <property type="match status" value="1"/>
</dbReference>
<evidence type="ECO:0000256" key="5">
    <source>
        <dbReference type="ARBA" id="ARBA00022840"/>
    </source>
</evidence>
<dbReference type="Gene3D" id="1.10.8.550">
    <property type="entry name" value="Proto-chlorophyllide reductase 57 kD subunit B"/>
    <property type="match status" value="1"/>
</dbReference>
<evidence type="ECO:0000256" key="7">
    <source>
        <dbReference type="ARBA" id="ARBA00023004"/>
    </source>
</evidence>
<evidence type="ECO:0000256" key="1">
    <source>
        <dbReference type="ARBA" id="ARBA00022485"/>
    </source>
</evidence>
<dbReference type="SUPFAM" id="SSF53807">
    <property type="entry name" value="Helical backbone' metal receptor"/>
    <property type="match status" value="1"/>
</dbReference>
<dbReference type="InterPro" id="IPR042298">
    <property type="entry name" value="P-CP_red_C"/>
</dbReference>
<evidence type="ECO:0000256" key="10">
    <source>
        <dbReference type="ARBA" id="ARBA00023181"/>
    </source>
</evidence>
<evidence type="ECO:0000313" key="16">
    <source>
        <dbReference type="Proteomes" id="UP000600449"/>
    </source>
</evidence>
<gene>
    <name evidence="11 15" type="primary">bchB</name>
    <name evidence="15" type="ORF">GCM10011322_47180</name>
</gene>
<keyword evidence="10 11" id="KW-0077">Bacteriochlorophyll biosynthesis</keyword>
<dbReference type="GO" id="GO:0019685">
    <property type="term" value="P:photosynthesis, dark reaction"/>
    <property type="evidence" value="ECO:0007669"/>
    <property type="project" value="InterPro"/>
</dbReference>
<dbReference type="RefSeq" id="WP_188915745.1">
    <property type="nucleotide sequence ID" value="NZ_BMMF01000021.1"/>
</dbReference>
<accession>A0A917VAQ0</accession>
<dbReference type="Gene3D" id="3.40.50.1980">
    <property type="entry name" value="Nitrogenase molybdenum iron protein domain"/>
    <property type="match status" value="3"/>
</dbReference>
<evidence type="ECO:0000256" key="11">
    <source>
        <dbReference type="HAMAP-Rule" id="MF_00353"/>
    </source>
</evidence>
<organism evidence="15 16">
    <name type="scientific">Salinarimonas ramus</name>
    <dbReference type="NCBI Taxonomy" id="690164"/>
    <lineage>
        <taxon>Bacteria</taxon>
        <taxon>Pseudomonadati</taxon>
        <taxon>Pseudomonadota</taxon>
        <taxon>Alphaproteobacteria</taxon>
        <taxon>Hyphomicrobiales</taxon>
        <taxon>Salinarimonadaceae</taxon>
        <taxon>Salinarimonas</taxon>
    </lineage>
</organism>
<dbReference type="HAMAP" id="MF_00353">
    <property type="entry name" value="ChlB_BchB"/>
    <property type="match status" value="1"/>
</dbReference>
<dbReference type="GO" id="GO:0051539">
    <property type="term" value="F:4 iron, 4 sulfur cluster binding"/>
    <property type="evidence" value="ECO:0007669"/>
    <property type="project" value="UniProtKB-UniRule"/>
</dbReference>
<sequence length="529" mass="57764">MKLTVWTYEAPPHVGAMRIATAMEGVHYVLHAPQGDTYADLLFTMIERRDQRPPVTYTTFQARDLGADTAEIFKEAAREAYERFEPDLMLVGASCTAELIQDDPGGLARALNLPIPVVPLELPSYQRKENWGAAETFLQLVRALARPRTAPRAEGEAPSCNILGPTALGFRHRDDLDEIHRLLVRMGLRVNVVAPLGARAHDIARLGEADFNVVLYPEIAGSAARHLERACRQPFTKTVPIGVNATREFIAEIGALAGIDVSDVLAEGAGRLPWWSRSVDSNYLTGKRVFVFGDATHAIAAARVAAEELCFEVVGLGTYSRELAREVREAAGRLGLEALITDDHLEVEDAIAAAAPELVLGTQMERHIAKRLGIACAVISAPVHVQDFPARYSPQMGFEGANVLFDTFVHPLVMGLEEHLLSMFRDDFEFNDAAVPSHLASEHAAPRREAAPATPPAEPIVVAPPAAASTETDASASPAWTAEAEKELLKIPFFVRGKARRNTERFAHERGVASITLETIYDAKAHFSR</sequence>
<keyword evidence="7 11" id="KW-0408">Iron</keyword>